<comment type="subcellular location">
    <subcellularLocation>
        <location evidence="1">Membrane</location>
        <topology evidence="1">Single-pass membrane protein</topology>
    </subcellularLocation>
</comment>
<evidence type="ECO:0000259" key="5">
    <source>
        <dbReference type="SMART" id="SM00244"/>
    </source>
</evidence>
<gene>
    <name evidence="6" type="ORF">GGR00_003573</name>
</gene>
<dbReference type="SMART" id="SM00244">
    <property type="entry name" value="PHB"/>
    <property type="match status" value="1"/>
</dbReference>
<feature type="domain" description="Band 7" evidence="5">
    <location>
        <begin position="76"/>
        <end position="255"/>
    </location>
</feature>
<evidence type="ECO:0000256" key="1">
    <source>
        <dbReference type="ARBA" id="ARBA00004167"/>
    </source>
</evidence>
<dbReference type="PANTHER" id="PTHR42911:SF1">
    <property type="entry name" value="MODULATOR OF FTSH PROTEASE HFLC"/>
    <property type="match status" value="1"/>
</dbReference>
<dbReference type="CDD" id="cd03404">
    <property type="entry name" value="SPFH_HflK"/>
    <property type="match status" value="1"/>
</dbReference>
<proteinExistence type="inferred from homology"/>
<dbReference type="InterPro" id="IPR001107">
    <property type="entry name" value="Band_7"/>
</dbReference>
<name>A0A7X0KM69_9HYPH</name>
<dbReference type="RefSeq" id="WP_184700169.1">
    <property type="nucleotide sequence ID" value="NZ_BAABEG010000005.1"/>
</dbReference>
<dbReference type="Gene3D" id="3.30.479.30">
    <property type="entry name" value="Band 7 domain"/>
    <property type="match status" value="1"/>
</dbReference>
<feature type="region of interest" description="Disordered" evidence="4">
    <location>
        <begin position="1"/>
        <end position="21"/>
    </location>
</feature>
<dbReference type="GO" id="GO:0016020">
    <property type="term" value="C:membrane"/>
    <property type="evidence" value="ECO:0007669"/>
    <property type="project" value="UniProtKB-SubCell"/>
</dbReference>
<dbReference type="SUPFAM" id="SSF117892">
    <property type="entry name" value="Band 7/SPFH domain"/>
    <property type="match status" value="1"/>
</dbReference>
<dbReference type="NCBIfam" id="TIGR01933">
    <property type="entry name" value="hflK"/>
    <property type="match status" value="1"/>
</dbReference>
<keyword evidence="7" id="KW-1185">Reference proteome</keyword>
<evidence type="ECO:0000256" key="2">
    <source>
        <dbReference type="ARBA" id="ARBA00006971"/>
    </source>
</evidence>
<reference evidence="6 7" key="1">
    <citation type="submission" date="2020-08" db="EMBL/GenBank/DDBJ databases">
        <title>Genomic Encyclopedia of Type Strains, Phase IV (KMG-IV): sequencing the most valuable type-strain genomes for metagenomic binning, comparative biology and taxonomic classification.</title>
        <authorList>
            <person name="Goeker M."/>
        </authorList>
    </citation>
    <scope>NUCLEOTIDE SEQUENCE [LARGE SCALE GENOMIC DNA]</scope>
    <source>
        <strain evidence="6 7">DSM 7051</strain>
    </source>
</reference>
<comment type="function">
    <text evidence="3">HflC and HflK could encode or regulate a protease.</text>
</comment>
<dbReference type="GO" id="GO:0008233">
    <property type="term" value="F:peptidase activity"/>
    <property type="evidence" value="ECO:0007669"/>
    <property type="project" value="UniProtKB-KW"/>
</dbReference>
<dbReference type="PANTHER" id="PTHR42911">
    <property type="entry name" value="MODULATOR OF FTSH PROTEASE HFLC"/>
    <property type="match status" value="1"/>
</dbReference>
<dbReference type="AlphaFoldDB" id="A0A7X0KM69"/>
<keyword evidence="6" id="KW-0378">Hydrolase</keyword>
<accession>A0A7X0KM69</accession>
<dbReference type="InterPro" id="IPR010201">
    <property type="entry name" value="HflK"/>
</dbReference>
<comment type="subunit">
    <text evidence="3">HflC and HflK may interact to form a multimeric complex.</text>
</comment>
<evidence type="ECO:0000256" key="3">
    <source>
        <dbReference type="RuleBase" id="RU364113"/>
    </source>
</evidence>
<evidence type="ECO:0000313" key="6">
    <source>
        <dbReference type="EMBL" id="MBB6355768.1"/>
    </source>
</evidence>
<dbReference type="GO" id="GO:0006508">
    <property type="term" value="P:proteolysis"/>
    <property type="evidence" value="ECO:0007669"/>
    <property type="project" value="UniProtKB-KW"/>
</dbReference>
<dbReference type="Pfam" id="PF01145">
    <property type="entry name" value="Band_7"/>
    <property type="match status" value="1"/>
</dbReference>
<dbReference type="EMBL" id="JACHOU010000009">
    <property type="protein sequence ID" value="MBB6355768.1"/>
    <property type="molecule type" value="Genomic_DNA"/>
</dbReference>
<organism evidence="6 7">
    <name type="scientific">Aminobacter aganoensis</name>
    <dbReference type="NCBI Taxonomy" id="83264"/>
    <lineage>
        <taxon>Bacteria</taxon>
        <taxon>Pseudomonadati</taxon>
        <taxon>Pseudomonadota</taxon>
        <taxon>Alphaproteobacteria</taxon>
        <taxon>Hyphomicrobiales</taxon>
        <taxon>Phyllobacteriaceae</taxon>
        <taxon>Aminobacter</taxon>
    </lineage>
</organism>
<dbReference type="InterPro" id="IPR036013">
    <property type="entry name" value="Band_7/SPFH_dom_sf"/>
</dbReference>
<evidence type="ECO:0000313" key="7">
    <source>
        <dbReference type="Proteomes" id="UP000536262"/>
    </source>
</evidence>
<evidence type="ECO:0000256" key="4">
    <source>
        <dbReference type="SAM" id="MobiDB-lite"/>
    </source>
</evidence>
<comment type="caution">
    <text evidence="6">The sequence shown here is derived from an EMBL/GenBank/DDBJ whole genome shotgun (WGS) entry which is preliminary data.</text>
</comment>
<keyword evidence="6" id="KW-0645">Protease</keyword>
<protein>
    <recommendedName>
        <fullName evidence="3">Protein HflK</fullName>
    </recommendedName>
</protein>
<dbReference type="Proteomes" id="UP000536262">
    <property type="component" value="Unassembled WGS sequence"/>
</dbReference>
<sequence length="373" mass="41111">MMDEEVPASPRAKTTDDPGGRTIVHNIATKSMLLARSLAESGRFALADLKVSLAHLRPGPLLLGAVTLIGVGYALTGVYSVAPGEAAVVRRFGEIIQPSVEPGLHYRLPWPIDRVDIVDVTSVRREQVGISAPEEEHIHPEPPTKLQTLSGDTNVVDVEVIVQYQVSVPADYITNVEYAPYRIVRDALRASVTRLVTRLPVDALLTSGRQSLQQAIREETQSRLDEYRTGLVIVGVDLQKAFPPANVADAFTAVNTAREEKARLINEARGYANSRLPEARGQAQQVRAEASAYRSRILANASGTARAFDLLWDEYRKNAEAYGEDITRYRMYLESIERIMPRVQVYALDNANGGTFNLRLYGAKNGTTEEASR</sequence>
<comment type="similarity">
    <text evidence="2 3">Belongs to the band 7/mec-2 family. HflK subfamily.</text>
</comment>